<reference evidence="1 2" key="1">
    <citation type="submission" date="2017-10" db="EMBL/GenBank/DDBJ databases">
        <title>The draft genome sequence of Lewinella marina KCTC 32374.</title>
        <authorList>
            <person name="Wang K."/>
        </authorList>
    </citation>
    <scope>NUCLEOTIDE SEQUENCE [LARGE SCALE GENOMIC DNA]</scope>
    <source>
        <strain evidence="1 2">MKG-38</strain>
    </source>
</reference>
<dbReference type="Pfam" id="PF05834">
    <property type="entry name" value="Lycopene_cycl"/>
    <property type="match status" value="1"/>
</dbReference>
<dbReference type="SUPFAM" id="SSF51905">
    <property type="entry name" value="FAD/NAD(P)-binding domain"/>
    <property type="match status" value="1"/>
</dbReference>
<keyword evidence="2" id="KW-1185">Reference proteome</keyword>
<evidence type="ECO:0000313" key="2">
    <source>
        <dbReference type="Proteomes" id="UP000226437"/>
    </source>
</evidence>
<accession>A0A2G0CDZ9</accession>
<dbReference type="InterPro" id="IPR036188">
    <property type="entry name" value="FAD/NAD-bd_sf"/>
</dbReference>
<dbReference type="AlphaFoldDB" id="A0A2G0CDZ9"/>
<proteinExistence type="predicted"/>
<dbReference type="Gene3D" id="3.50.50.60">
    <property type="entry name" value="FAD/NAD(P)-binding domain"/>
    <property type="match status" value="1"/>
</dbReference>
<dbReference type="RefSeq" id="WP_099106534.1">
    <property type="nucleotide sequence ID" value="NZ_JAATJF010000004.1"/>
</dbReference>
<dbReference type="OrthoDB" id="24355at2"/>
<sequence length="381" mass="43263">MNDYDIAVAGGGLAGLSLLYHFARAGKLRGKRVLLVDPERKSVHDRTWSYWERGAGPFDDIVAHRWERVTLANSTGHCTCDLRPYAYKLIRSTDFYAKVNPVVDAIEGLTYLPARISSVEKTPTGARLIADGKEYKADRVYSSLPHPLDYREVRQPYLDQHFRGWFVETTEPTFDPDRPTFMDFRTPQAGETRFFYVLPFSKTHALVEVAIFGNHHLTTEAYDALLRDYIGEHWTRSDYRITHSESGNIPMTTYPFPRRDGNLIYIGLGGGAARPSTGYTFYGLQRQLARMAAAYPEPATVAPWPARHLLYDATLLRILERSAVAGEEVFVDLFRRNPPARVLAFLNGESSLWEELRLMSTVPLAPFARHFLGETLGNRGR</sequence>
<protein>
    <submittedName>
        <fullName evidence="1">Lycopene cyclase</fullName>
    </submittedName>
</protein>
<dbReference type="EMBL" id="PDLO01000004">
    <property type="protein sequence ID" value="PHK98147.1"/>
    <property type="molecule type" value="Genomic_DNA"/>
</dbReference>
<gene>
    <name evidence="1" type="ORF">CGL56_10595</name>
</gene>
<evidence type="ECO:0000313" key="1">
    <source>
        <dbReference type="EMBL" id="PHK98147.1"/>
    </source>
</evidence>
<dbReference type="Proteomes" id="UP000226437">
    <property type="component" value="Unassembled WGS sequence"/>
</dbReference>
<name>A0A2G0CDZ9_9BACT</name>
<organism evidence="1 2">
    <name type="scientific">Neolewinella marina</name>
    <dbReference type="NCBI Taxonomy" id="438751"/>
    <lineage>
        <taxon>Bacteria</taxon>
        <taxon>Pseudomonadati</taxon>
        <taxon>Bacteroidota</taxon>
        <taxon>Saprospiria</taxon>
        <taxon>Saprospirales</taxon>
        <taxon>Lewinellaceae</taxon>
        <taxon>Neolewinella</taxon>
    </lineage>
</organism>
<comment type="caution">
    <text evidence="1">The sequence shown here is derived from an EMBL/GenBank/DDBJ whole genome shotgun (WGS) entry which is preliminary data.</text>
</comment>